<reference evidence="2" key="1">
    <citation type="journal article" date="2019" name="Int. J. Syst. Evol. Microbiol.">
        <title>The Global Catalogue of Microorganisms (GCM) 10K type strain sequencing project: providing services to taxonomists for standard genome sequencing and annotation.</title>
        <authorList>
            <consortium name="The Broad Institute Genomics Platform"/>
            <consortium name="The Broad Institute Genome Sequencing Center for Infectious Disease"/>
            <person name="Wu L."/>
            <person name="Ma J."/>
        </authorList>
    </citation>
    <scope>NUCLEOTIDE SEQUENCE [LARGE SCALE GENOMIC DNA]</scope>
    <source>
        <strain evidence="2">JCM 16545</strain>
    </source>
</reference>
<dbReference type="Gene3D" id="2.130.10.10">
    <property type="entry name" value="YVTN repeat-like/Quinoprotein amine dehydrogenase"/>
    <property type="match status" value="1"/>
</dbReference>
<dbReference type="InterPro" id="IPR011659">
    <property type="entry name" value="WD40"/>
</dbReference>
<dbReference type="PANTHER" id="PTHR36842:SF1">
    <property type="entry name" value="PROTEIN TOLB"/>
    <property type="match status" value="1"/>
</dbReference>
<dbReference type="EMBL" id="JBHUHV010000039">
    <property type="protein sequence ID" value="MFD2067866.1"/>
    <property type="molecule type" value="Genomic_DNA"/>
</dbReference>
<sequence>MQTSHFASKAVKQQILFSPVKISTRFIIAGAFSIGMLSTTFAQTVGGIDYSDRANVDKTFDMAGTDIFGQRFPSESLTITDPVTGVEVLALTTSRHSSSKIYQDHPNWTADGKYIIFSSNRNTSAGGNITFANNATPRRQRQFYAVSMDTHEIVQVTTGDNIGDLLLGHKQNVAFRVRNNQVVEVNLGELLAESERGKVKDAASYEKVVATIPADLKPGGMCLDINDERIFFSTRAGEDASAIYSVELDSNKTTKLIEVPFRTGHFQANPFVSGEMMYCWETGGDSPQRIWVLSVDKKGKVTNRPVYQEKADEWVTHEVFVGPDHIMFNIMGHLDRLRKNPTGLMMLNIRTNESQLLGQAKELGGYWHAAGTQDLKWAVGDSFDGNIYRIDIEKGIATLLTTGHRPNTKSPFSSQAHAHQSISPDGKWVLFNSSLLTDSDIMMVPLHPEGI</sequence>
<dbReference type="SUPFAM" id="SSF82171">
    <property type="entry name" value="DPP6 N-terminal domain-like"/>
    <property type="match status" value="1"/>
</dbReference>
<keyword evidence="2" id="KW-1185">Reference proteome</keyword>
<dbReference type="Proteomes" id="UP001597369">
    <property type="component" value="Unassembled WGS sequence"/>
</dbReference>
<comment type="caution">
    <text evidence="1">The sequence shown here is derived from an EMBL/GenBank/DDBJ whole genome shotgun (WGS) entry which is preliminary data.</text>
</comment>
<dbReference type="RefSeq" id="WP_229958599.1">
    <property type="nucleotide sequence ID" value="NZ_JAJJWI010000003.1"/>
</dbReference>
<organism evidence="1 2">
    <name type="scientific">Pontibacter silvestris</name>
    <dbReference type="NCBI Taxonomy" id="2305183"/>
    <lineage>
        <taxon>Bacteria</taxon>
        <taxon>Pseudomonadati</taxon>
        <taxon>Bacteroidota</taxon>
        <taxon>Cytophagia</taxon>
        <taxon>Cytophagales</taxon>
        <taxon>Hymenobacteraceae</taxon>
        <taxon>Pontibacter</taxon>
    </lineage>
</organism>
<dbReference type="InterPro" id="IPR015943">
    <property type="entry name" value="WD40/YVTN_repeat-like_dom_sf"/>
</dbReference>
<dbReference type="Pfam" id="PF07676">
    <property type="entry name" value="PD40"/>
    <property type="match status" value="1"/>
</dbReference>
<dbReference type="PANTHER" id="PTHR36842">
    <property type="entry name" value="PROTEIN TOLB HOMOLOG"/>
    <property type="match status" value="1"/>
</dbReference>
<gene>
    <name evidence="1" type="ORF">ACFSKU_13310</name>
</gene>
<proteinExistence type="predicted"/>
<evidence type="ECO:0000313" key="1">
    <source>
        <dbReference type="EMBL" id="MFD2067866.1"/>
    </source>
</evidence>
<accession>A0ABW4X0D8</accession>
<name>A0ABW4X0D8_9BACT</name>
<evidence type="ECO:0000313" key="2">
    <source>
        <dbReference type="Proteomes" id="UP001597369"/>
    </source>
</evidence>
<protein>
    <submittedName>
        <fullName evidence="1">Biopolymer transporter Tol</fullName>
    </submittedName>
</protein>